<dbReference type="STRING" id="1287680.R1H0V1"/>
<feature type="compositionally biased region" description="Gly residues" evidence="2">
    <location>
        <begin position="454"/>
        <end position="470"/>
    </location>
</feature>
<dbReference type="PANTHER" id="PTHR16166:SF93">
    <property type="entry name" value="INTERMEMBRANE LIPID TRANSFER PROTEIN VPS13"/>
    <property type="match status" value="1"/>
</dbReference>
<feature type="region of interest" description="Disordered" evidence="2">
    <location>
        <begin position="214"/>
        <end position="237"/>
    </location>
</feature>
<dbReference type="GO" id="GO:0045053">
    <property type="term" value="P:protein retention in Golgi apparatus"/>
    <property type="evidence" value="ECO:0007669"/>
    <property type="project" value="TreeGrafter"/>
</dbReference>
<protein>
    <submittedName>
        <fullName evidence="3">Putative udp-glucuronosyl udp-glucosyltransferase protein</fullName>
    </submittedName>
</protein>
<dbReference type="EMBL" id="KB915786">
    <property type="protein sequence ID" value="EOD52039.1"/>
    <property type="molecule type" value="Genomic_DNA"/>
</dbReference>
<feature type="region of interest" description="Disordered" evidence="2">
    <location>
        <begin position="328"/>
        <end position="470"/>
    </location>
</feature>
<dbReference type="Proteomes" id="UP000013521">
    <property type="component" value="Unassembled WGS sequence"/>
</dbReference>
<dbReference type="PROSITE" id="PS50330">
    <property type="entry name" value="UIM"/>
    <property type="match status" value="1"/>
</dbReference>
<dbReference type="eggNOG" id="KOG1809">
    <property type="taxonomic scope" value="Eukaryota"/>
</dbReference>
<reference evidence="4" key="1">
    <citation type="journal article" date="2013" name="Genome Announc.">
        <title>Draft genome sequence of Neofusicoccum parvum isolate UCR-NP2, a fungal vascular pathogen associated with grapevine cankers.</title>
        <authorList>
            <person name="Blanco-Ulate B."/>
            <person name="Rolshausen P."/>
            <person name="Cantu D."/>
        </authorList>
    </citation>
    <scope>NUCLEOTIDE SEQUENCE [LARGE SCALE GENOMIC DNA]</scope>
    <source>
        <strain evidence="4">UCR-NP2</strain>
    </source>
</reference>
<dbReference type="AlphaFoldDB" id="R1H0V1"/>
<sequence length="470" mass="50573">MKVPMDVMLGLQRGFHNTSKLYGEEPRQVEKVTGFSSGIKVAGKEFGTGLYEGISGIITQPLKGAKEEGAGGFIKGVGRGIAGIALKPQAAAFAIPAYTMKGIYMGIRKPFGATVQNYIIAARTAQGWEEYNKSTGEERALIVEIYRYLAAHVKKKRNPGEKEMEAIQALVQKRRQKASPQYQYVAPTHGLHATSSNLPQDTSDAQLGAAVLQKAEDEDMEEAIRQSLAEVSRGNPEEDRLIERAMRNSIAQIEKNPQLEEQYSAEEEAEVLQRVLEQSRLEAESMQQHPPPSYYSSGAADQTTGVLGGGAGVGADADELEEALRRSRLDTGTHPEAAVRHSTDSEWDSDSSPASPPTVGEIDTLASPRSTILGEVETPARGRAAAPAAHVAPSAAGGEEMDEELKQALEESEREMRGKEEADEKARREEEIVMEYVKKQSLAEEEHRRKLAGMGEGSGAGAGAGAGSGA</sequence>
<feature type="compositionally biased region" description="Low complexity" evidence="2">
    <location>
        <begin position="379"/>
        <end position="398"/>
    </location>
</feature>
<dbReference type="InterPro" id="IPR026847">
    <property type="entry name" value="VPS13"/>
</dbReference>
<feature type="compositionally biased region" description="Basic and acidic residues" evidence="2">
    <location>
        <begin position="328"/>
        <end position="344"/>
    </location>
</feature>
<keyword evidence="3" id="KW-0808">Transferase</keyword>
<name>R1H0V1_BOTPV</name>
<feature type="compositionally biased region" description="Basic and acidic residues" evidence="2">
    <location>
        <begin position="404"/>
        <end position="448"/>
    </location>
</feature>
<evidence type="ECO:0000313" key="4">
    <source>
        <dbReference type="Proteomes" id="UP000013521"/>
    </source>
</evidence>
<dbReference type="OrthoDB" id="428159at2759"/>
<dbReference type="HOGENOM" id="CLU_581380_0_0_1"/>
<evidence type="ECO:0000256" key="2">
    <source>
        <dbReference type="SAM" id="MobiDB-lite"/>
    </source>
</evidence>
<dbReference type="KEGG" id="npa:UCRNP2_1103"/>
<dbReference type="InterPro" id="IPR003903">
    <property type="entry name" value="UIM_dom"/>
</dbReference>
<comment type="similarity">
    <text evidence="1">Belongs to the VPS13 family.</text>
</comment>
<evidence type="ECO:0000256" key="1">
    <source>
        <dbReference type="ARBA" id="ARBA00006545"/>
    </source>
</evidence>
<feature type="compositionally biased region" description="Polar residues" evidence="2">
    <location>
        <begin position="294"/>
        <end position="304"/>
    </location>
</feature>
<evidence type="ECO:0000313" key="3">
    <source>
        <dbReference type="EMBL" id="EOD52039.1"/>
    </source>
</evidence>
<dbReference type="GO" id="GO:0016740">
    <property type="term" value="F:transferase activity"/>
    <property type="evidence" value="ECO:0007669"/>
    <property type="project" value="UniProtKB-KW"/>
</dbReference>
<feature type="region of interest" description="Disordered" evidence="2">
    <location>
        <begin position="281"/>
        <end position="314"/>
    </location>
</feature>
<gene>
    <name evidence="3" type="ORF">UCRNP2_1103</name>
</gene>
<accession>R1H0V1</accession>
<dbReference type="SMART" id="SM00726">
    <property type="entry name" value="UIM"/>
    <property type="match status" value="5"/>
</dbReference>
<organism evidence="3 4">
    <name type="scientific">Botryosphaeria parva (strain UCR-NP2)</name>
    <name type="common">Grapevine canker fungus</name>
    <name type="synonym">Neofusicoccum parvum</name>
    <dbReference type="NCBI Taxonomy" id="1287680"/>
    <lineage>
        <taxon>Eukaryota</taxon>
        <taxon>Fungi</taxon>
        <taxon>Dikarya</taxon>
        <taxon>Ascomycota</taxon>
        <taxon>Pezizomycotina</taxon>
        <taxon>Dothideomycetes</taxon>
        <taxon>Dothideomycetes incertae sedis</taxon>
        <taxon>Botryosphaeriales</taxon>
        <taxon>Botryosphaeriaceae</taxon>
        <taxon>Neofusicoccum</taxon>
    </lineage>
</organism>
<dbReference type="PANTHER" id="PTHR16166">
    <property type="entry name" value="VACUOLAR PROTEIN SORTING-ASSOCIATED PROTEIN VPS13"/>
    <property type="match status" value="1"/>
</dbReference>
<dbReference type="GO" id="GO:0006623">
    <property type="term" value="P:protein targeting to vacuole"/>
    <property type="evidence" value="ECO:0007669"/>
    <property type="project" value="TreeGrafter"/>
</dbReference>
<proteinExistence type="inferred from homology"/>